<dbReference type="AlphaFoldDB" id="M2A3P4"/>
<sequence>MVSEAGDSVSQNLQRWINAPFAQLVQRWNKVAFELGRRYPGESIFKIVAAQRAHA</sequence>
<organism evidence="1 2">
    <name type="scientific">Rhodopirellula europaea 6C</name>
    <dbReference type="NCBI Taxonomy" id="1263867"/>
    <lineage>
        <taxon>Bacteria</taxon>
        <taxon>Pseudomonadati</taxon>
        <taxon>Planctomycetota</taxon>
        <taxon>Planctomycetia</taxon>
        <taxon>Pirellulales</taxon>
        <taxon>Pirellulaceae</taxon>
        <taxon>Rhodopirellula</taxon>
    </lineage>
</organism>
<dbReference type="EMBL" id="ANMO01000246">
    <property type="protein sequence ID" value="EMB13806.1"/>
    <property type="molecule type" value="Genomic_DNA"/>
</dbReference>
<gene>
    <name evidence="1" type="ORF">RE6C_05459</name>
</gene>
<reference evidence="1" key="2">
    <citation type="journal article" date="2013" name="Mar. Genomics">
        <title>Expression of sulfatases in Rhodopirellula baltica and the diversity of sulfatases in the genus Rhodopirellula.</title>
        <authorList>
            <person name="Wegner C.E."/>
            <person name="Richter-Heitmann T."/>
            <person name="Klindworth A."/>
            <person name="Klockow C."/>
            <person name="Richter M."/>
            <person name="Achstetter T."/>
            <person name="Glockner F.O."/>
            <person name="Harder J."/>
        </authorList>
    </citation>
    <scope>NUCLEOTIDE SEQUENCE [LARGE SCALE GENOMIC DNA]</scope>
    <source>
        <strain evidence="1">6C</strain>
    </source>
</reference>
<evidence type="ECO:0000313" key="2">
    <source>
        <dbReference type="Proteomes" id="UP000011529"/>
    </source>
</evidence>
<dbReference type="PATRIC" id="fig|1263867.3.peg.5849"/>
<keyword evidence="2" id="KW-1185">Reference proteome</keyword>
<proteinExistence type="predicted"/>
<comment type="caution">
    <text evidence="1">The sequence shown here is derived from an EMBL/GenBank/DDBJ whole genome shotgun (WGS) entry which is preliminary data.</text>
</comment>
<reference evidence="1" key="1">
    <citation type="submission" date="2012-11" db="EMBL/GenBank/DDBJ databases">
        <title>Permanent draft genomes of Rhodopirellula europaea strain SH398 and 6C.</title>
        <authorList>
            <person name="Richter M."/>
            <person name="Richter-Heitmann T."/>
            <person name="Frank C."/>
            <person name="Harder J."/>
            <person name="Glockner F.O."/>
        </authorList>
    </citation>
    <scope>NUCLEOTIDE SEQUENCE</scope>
    <source>
        <strain evidence="1">6C</strain>
    </source>
</reference>
<evidence type="ECO:0000313" key="1">
    <source>
        <dbReference type="EMBL" id="EMB13806.1"/>
    </source>
</evidence>
<accession>M2A3P4</accession>
<name>M2A3P4_9BACT</name>
<protein>
    <submittedName>
        <fullName evidence="1">Uncharacterized protein</fullName>
    </submittedName>
</protein>
<dbReference type="Proteomes" id="UP000011529">
    <property type="component" value="Unassembled WGS sequence"/>
</dbReference>